<dbReference type="GeneID" id="300401469"/>
<feature type="domain" description="RelA/SpoT" evidence="1">
    <location>
        <begin position="10"/>
        <end position="55"/>
    </location>
</feature>
<dbReference type="CDD" id="cd05399">
    <property type="entry name" value="NT_Rel-Spo_like"/>
    <property type="match status" value="1"/>
</dbReference>
<dbReference type="InterPro" id="IPR052366">
    <property type="entry name" value="GTP_Pyrophosphokinase"/>
</dbReference>
<reference evidence="2" key="2">
    <citation type="submission" date="2021-03" db="EMBL/GenBank/DDBJ databases">
        <title>Human Oral Microbial Genomes.</title>
        <authorList>
            <person name="Johnston C.D."/>
            <person name="Chen T."/>
            <person name="Dewhirst F.E."/>
        </authorList>
    </citation>
    <scope>NUCLEOTIDE SEQUENCE</scope>
    <source>
        <strain evidence="2">F0714</strain>
    </source>
</reference>
<dbReference type="EMBL" id="LR134406">
    <property type="protein sequence ID" value="VEH69864.1"/>
    <property type="molecule type" value="Genomic_DNA"/>
</dbReference>
<keyword evidence="4" id="KW-1185">Reference proteome</keyword>
<evidence type="ECO:0000313" key="4">
    <source>
        <dbReference type="Proteomes" id="UP000273044"/>
    </source>
</evidence>
<dbReference type="Proteomes" id="UP000677180">
    <property type="component" value="Chromosome"/>
</dbReference>
<dbReference type="InterPro" id="IPR007685">
    <property type="entry name" value="RelA_SpoT"/>
</dbReference>
<dbReference type="GO" id="GO:0015969">
    <property type="term" value="P:guanosine tetraphosphate metabolic process"/>
    <property type="evidence" value="ECO:0007669"/>
    <property type="project" value="InterPro"/>
</dbReference>
<protein>
    <submittedName>
        <fullName evidence="3">Guanosine polyphosphate pyrophosphohydrolases/synthetases</fullName>
    </submittedName>
    <submittedName>
        <fullName evidence="2">RelA/SpoT domain-containing protein</fullName>
    </submittedName>
</protein>
<evidence type="ECO:0000313" key="2">
    <source>
        <dbReference type="EMBL" id="QUC10107.1"/>
    </source>
</evidence>
<sequence>MARRRRNGVETIDYVAKPRQSGYRAAHLICMYSGKGVIRPVGVQLRTSAMHRWAVMVEEVSARLGVNHKQDDYTPFHKWALLWSRKLEAAELGLPSNPFR</sequence>
<organism evidence="3 4">
    <name type="scientific">Arachnia propionica</name>
    <dbReference type="NCBI Taxonomy" id="1750"/>
    <lineage>
        <taxon>Bacteria</taxon>
        <taxon>Bacillati</taxon>
        <taxon>Actinomycetota</taxon>
        <taxon>Actinomycetes</taxon>
        <taxon>Propionibacteriales</taxon>
        <taxon>Propionibacteriaceae</taxon>
        <taxon>Arachnia</taxon>
    </lineage>
</organism>
<evidence type="ECO:0000313" key="3">
    <source>
        <dbReference type="EMBL" id="VEH69864.1"/>
    </source>
</evidence>
<dbReference type="GO" id="GO:0016787">
    <property type="term" value="F:hydrolase activity"/>
    <property type="evidence" value="ECO:0007669"/>
    <property type="project" value="UniProtKB-KW"/>
</dbReference>
<proteinExistence type="predicted"/>
<dbReference type="SUPFAM" id="SSF81301">
    <property type="entry name" value="Nucleotidyltransferase"/>
    <property type="match status" value="1"/>
</dbReference>
<dbReference type="RefSeq" id="WP_157682459.1">
    <property type="nucleotide sequence ID" value="NZ_CP040007.1"/>
</dbReference>
<dbReference type="EMBL" id="CP072385">
    <property type="protein sequence ID" value="QUC10107.1"/>
    <property type="molecule type" value="Genomic_DNA"/>
</dbReference>
<accession>A0A448MXN1</accession>
<dbReference type="InterPro" id="IPR043519">
    <property type="entry name" value="NT_sf"/>
</dbReference>
<gene>
    <name evidence="2" type="ORF">J5A53_09830</name>
    <name evidence="3" type="ORF">NCTC12967_01143</name>
</gene>
<reference evidence="3 4" key="1">
    <citation type="submission" date="2018-12" db="EMBL/GenBank/DDBJ databases">
        <authorList>
            <consortium name="Pathogen Informatics"/>
        </authorList>
    </citation>
    <scope>NUCLEOTIDE SEQUENCE [LARGE SCALE GENOMIC DNA]</scope>
    <source>
        <strain evidence="3 4">NCTC12967</strain>
    </source>
</reference>
<dbReference type="PANTHER" id="PTHR47837">
    <property type="entry name" value="GTP PYROPHOSPHOKINASE YJBM"/>
    <property type="match status" value="1"/>
</dbReference>
<dbReference type="PANTHER" id="PTHR47837:SF1">
    <property type="entry name" value="GTP PYROPHOSPHOKINASE YJBM"/>
    <property type="match status" value="1"/>
</dbReference>
<evidence type="ECO:0000259" key="1">
    <source>
        <dbReference type="Pfam" id="PF04607"/>
    </source>
</evidence>
<dbReference type="AlphaFoldDB" id="A0A448MXN1"/>
<dbReference type="Pfam" id="PF04607">
    <property type="entry name" value="RelA_SpoT"/>
    <property type="match status" value="1"/>
</dbReference>
<keyword evidence="3" id="KW-0378">Hydrolase</keyword>
<dbReference type="Proteomes" id="UP000273044">
    <property type="component" value="Chromosome"/>
</dbReference>
<dbReference type="Gene3D" id="3.30.460.10">
    <property type="entry name" value="Beta Polymerase, domain 2"/>
    <property type="match status" value="1"/>
</dbReference>
<name>A0A448MXN1_9ACTN</name>